<feature type="chain" id="PRO_5032385425" evidence="1">
    <location>
        <begin position="27"/>
        <end position="175"/>
    </location>
</feature>
<keyword evidence="1" id="KW-0732">Signal</keyword>
<dbReference type="Proteomes" id="UP000648187">
    <property type="component" value="Unassembled WGS sequence"/>
</dbReference>
<keyword evidence="3" id="KW-1185">Reference proteome</keyword>
<dbReference type="EMBL" id="JACKWZ010000038">
    <property type="protein sequence ID" value="KAF9419864.1"/>
    <property type="molecule type" value="Genomic_DNA"/>
</dbReference>
<gene>
    <name evidence="2" type="ORF">HW555_003697</name>
</gene>
<protein>
    <submittedName>
        <fullName evidence="2">Uncharacterized protein</fullName>
    </submittedName>
</protein>
<sequence length="175" mass="20666">MNKFIPVLLLCYICVVAFIVIDVSEANDTKVLHRNRRYLSFLNMTRFYLKFNFKANIVPWNQLFAQAIGFRMNWNGPPSNFRPFHRIYRRDIYDYVETLLDKNGLDGLHCVRRAICEMQTIAEPNMIYHKVLKMVFRKMSPTTERWHNVTTEDCTTSITACPLSLLQVSPYTDIM</sequence>
<evidence type="ECO:0000256" key="1">
    <source>
        <dbReference type="SAM" id="SignalP"/>
    </source>
</evidence>
<name>A0A835GMU1_SPOEX</name>
<dbReference type="PANTHER" id="PTHR21398">
    <property type="entry name" value="AGAP007094-PA"/>
    <property type="match status" value="1"/>
</dbReference>
<evidence type="ECO:0000313" key="2">
    <source>
        <dbReference type="EMBL" id="KAF9419864.1"/>
    </source>
</evidence>
<dbReference type="Pfam" id="PF07841">
    <property type="entry name" value="DM4_12"/>
    <property type="match status" value="1"/>
</dbReference>
<feature type="signal peptide" evidence="1">
    <location>
        <begin position="1"/>
        <end position="26"/>
    </location>
</feature>
<evidence type="ECO:0000313" key="3">
    <source>
        <dbReference type="Proteomes" id="UP000648187"/>
    </source>
</evidence>
<organism evidence="2 3">
    <name type="scientific">Spodoptera exigua</name>
    <name type="common">Beet armyworm</name>
    <name type="synonym">Noctua fulgens</name>
    <dbReference type="NCBI Taxonomy" id="7107"/>
    <lineage>
        <taxon>Eukaryota</taxon>
        <taxon>Metazoa</taxon>
        <taxon>Ecdysozoa</taxon>
        <taxon>Arthropoda</taxon>
        <taxon>Hexapoda</taxon>
        <taxon>Insecta</taxon>
        <taxon>Pterygota</taxon>
        <taxon>Neoptera</taxon>
        <taxon>Endopterygota</taxon>
        <taxon>Lepidoptera</taxon>
        <taxon>Glossata</taxon>
        <taxon>Ditrysia</taxon>
        <taxon>Noctuoidea</taxon>
        <taxon>Noctuidae</taxon>
        <taxon>Amphipyrinae</taxon>
        <taxon>Spodoptera</taxon>
    </lineage>
</organism>
<dbReference type="SMART" id="SM00718">
    <property type="entry name" value="DM4_12"/>
    <property type="match status" value="1"/>
</dbReference>
<dbReference type="AlphaFoldDB" id="A0A835GMU1"/>
<dbReference type="InterPro" id="IPR006631">
    <property type="entry name" value="DM4_12"/>
</dbReference>
<comment type="caution">
    <text evidence="2">The sequence shown here is derived from an EMBL/GenBank/DDBJ whole genome shotgun (WGS) entry which is preliminary data.</text>
</comment>
<accession>A0A835GMU1</accession>
<proteinExistence type="predicted"/>
<dbReference type="PANTHER" id="PTHR21398:SF6">
    <property type="entry name" value="AGAP007094-PA"/>
    <property type="match status" value="1"/>
</dbReference>
<reference evidence="2" key="1">
    <citation type="submission" date="2020-08" db="EMBL/GenBank/DDBJ databases">
        <title>Spodoptera exigua strain:BAW_Kor-Di-RS1 Genome sequencing and assembly.</title>
        <authorList>
            <person name="Kim J."/>
            <person name="Nam H.Y."/>
            <person name="Kwon M."/>
            <person name="Choi J.H."/>
            <person name="Cho S.R."/>
            <person name="Kim G.-H."/>
        </authorList>
    </citation>
    <scope>NUCLEOTIDE SEQUENCE</scope>
    <source>
        <strain evidence="2">BAW_Kor-Di-RS1</strain>
        <tissue evidence="2">Whole-body</tissue>
    </source>
</reference>